<feature type="compositionally biased region" description="Acidic residues" evidence="1">
    <location>
        <begin position="341"/>
        <end position="359"/>
    </location>
</feature>
<evidence type="ECO:0000313" key="3">
    <source>
        <dbReference type="EMBL" id="GEU83451.1"/>
    </source>
</evidence>
<sequence length="614" mass="68766">MCKVFQSCSQETPGDLTTGDRLSPKVKVDEDPRQENECKDQDKEDNVNNTSNVNVTGTNGVNIVGNTNNELLFDPEMPALENISTFNFSSNHKDNDEMVNMNNLDTTIQEELLQFKLKEVWTSVGLPNGKRAIGTKWVFQNKKDERGIMIRNKARLVAQGHTQEKGIDYDEVFAPVARIKVIRLFLAYDSFKDYLVYQMDVKSDFLYGKIKEKVYICQLSGFEDPDFSDKVYKVKKALYGLHQAPRTWYETLSTYLLDNGFHRGKIDKTLFIKRDKAVMSFASSAVTYTSVYIDSKPGRVFWGADEELSDGEDKHVLLVEEQPLPPVDAPNAESPGYVAESDPEEDPEEYEDNETEDGPIDYPMDGGDDGDDDDGDSSMYDANDEDKDGEDEDDDDEEEEEHLAPADSVVVIPTVELVSPPEGIEPAIPPLSTDTTTTGARITFRLQAAISLPPEAETLSMASTQALINAITAALPLPPLPPLPPHLHIPPPVNHRDDIPETEMPPRKRSCLFTLGSKYEIGESSTTRPTGGREIDYRDTWVDPEEAVPEMAPMTLGEDSRTRISQRVTIDSQRVDLLMKDRIAHQETILIVKEEAYAAREAWAHSIGLSQCRC</sequence>
<feature type="region of interest" description="Disordered" evidence="1">
    <location>
        <begin position="1"/>
        <end position="61"/>
    </location>
</feature>
<dbReference type="Pfam" id="PF07727">
    <property type="entry name" value="RVT_2"/>
    <property type="match status" value="1"/>
</dbReference>
<protein>
    <submittedName>
        <fullName evidence="3">Retrovirus-related Pol polyprotein from transposon TNT 1-94</fullName>
    </submittedName>
</protein>
<feature type="compositionally biased region" description="Basic and acidic residues" evidence="1">
    <location>
        <begin position="22"/>
        <end position="46"/>
    </location>
</feature>
<reference evidence="3" key="1">
    <citation type="journal article" date="2019" name="Sci. Rep.">
        <title>Draft genome of Tanacetum cinerariifolium, the natural source of mosquito coil.</title>
        <authorList>
            <person name="Yamashiro T."/>
            <person name="Shiraishi A."/>
            <person name="Satake H."/>
            <person name="Nakayama K."/>
        </authorList>
    </citation>
    <scope>NUCLEOTIDE SEQUENCE</scope>
</reference>
<feature type="domain" description="Reverse transcriptase Ty1/copia-type" evidence="2">
    <location>
        <begin position="119"/>
        <end position="275"/>
    </location>
</feature>
<evidence type="ECO:0000256" key="1">
    <source>
        <dbReference type="SAM" id="MobiDB-lite"/>
    </source>
</evidence>
<comment type="caution">
    <text evidence="3">The sequence shown here is derived from an EMBL/GenBank/DDBJ whole genome shotgun (WGS) entry which is preliminary data.</text>
</comment>
<feature type="region of interest" description="Disordered" evidence="1">
    <location>
        <begin position="324"/>
        <end position="412"/>
    </location>
</feature>
<accession>A0A6L2NB82</accession>
<dbReference type="AlphaFoldDB" id="A0A6L2NB82"/>
<dbReference type="InterPro" id="IPR013103">
    <property type="entry name" value="RVT_2"/>
</dbReference>
<feature type="compositionally biased region" description="Acidic residues" evidence="1">
    <location>
        <begin position="366"/>
        <end position="401"/>
    </location>
</feature>
<proteinExistence type="predicted"/>
<gene>
    <name evidence="3" type="ORF">Tci_055429</name>
</gene>
<organism evidence="3">
    <name type="scientific">Tanacetum cinerariifolium</name>
    <name type="common">Dalmatian daisy</name>
    <name type="synonym">Chrysanthemum cinerariifolium</name>
    <dbReference type="NCBI Taxonomy" id="118510"/>
    <lineage>
        <taxon>Eukaryota</taxon>
        <taxon>Viridiplantae</taxon>
        <taxon>Streptophyta</taxon>
        <taxon>Embryophyta</taxon>
        <taxon>Tracheophyta</taxon>
        <taxon>Spermatophyta</taxon>
        <taxon>Magnoliopsida</taxon>
        <taxon>eudicotyledons</taxon>
        <taxon>Gunneridae</taxon>
        <taxon>Pentapetalae</taxon>
        <taxon>asterids</taxon>
        <taxon>campanulids</taxon>
        <taxon>Asterales</taxon>
        <taxon>Asteraceae</taxon>
        <taxon>Asteroideae</taxon>
        <taxon>Anthemideae</taxon>
        <taxon>Anthemidinae</taxon>
        <taxon>Tanacetum</taxon>
    </lineage>
</organism>
<feature type="compositionally biased region" description="Low complexity" evidence="1">
    <location>
        <begin position="47"/>
        <end position="61"/>
    </location>
</feature>
<dbReference type="EMBL" id="BKCJ010008685">
    <property type="protein sequence ID" value="GEU83451.1"/>
    <property type="molecule type" value="Genomic_DNA"/>
</dbReference>
<name>A0A6L2NB82_TANCI</name>
<feature type="compositionally biased region" description="Polar residues" evidence="1">
    <location>
        <begin position="1"/>
        <end position="12"/>
    </location>
</feature>
<evidence type="ECO:0000259" key="2">
    <source>
        <dbReference type="Pfam" id="PF07727"/>
    </source>
</evidence>